<keyword evidence="1" id="KW-0966">Cell projection</keyword>
<sequence>MIELTRLNGSRLSINCDLIKYADSAPDTVLTLVTGEKLVVLEPRSEVMRRTMEYRASVLRSAWPDADMALAAKNARTVQELVSESDKSTS</sequence>
<dbReference type="EMBL" id="SHKW01000001">
    <property type="protein sequence ID" value="RZU43232.1"/>
    <property type="molecule type" value="Genomic_DNA"/>
</dbReference>
<proteinExistence type="predicted"/>
<organism evidence="1 2">
    <name type="scientific">Edaphobacter modestus</name>
    <dbReference type="NCBI Taxonomy" id="388466"/>
    <lineage>
        <taxon>Bacteria</taxon>
        <taxon>Pseudomonadati</taxon>
        <taxon>Acidobacteriota</taxon>
        <taxon>Terriglobia</taxon>
        <taxon>Terriglobales</taxon>
        <taxon>Acidobacteriaceae</taxon>
        <taxon>Edaphobacter</taxon>
    </lineage>
</organism>
<dbReference type="InterPro" id="IPR009384">
    <property type="entry name" value="SwrD-like"/>
</dbReference>
<evidence type="ECO:0000313" key="2">
    <source>
        <dbReference type="Proteomes" id="UP000292958"/>
    </source>
</evidence>
<dbReference type="AlphaFoldDB" id="A0A4Q7YZ12"/>
<gene>
    <name evidence="1" type="ORF">BDD14_4867</name>
</gene>
<accession>A0A4Q7YZ12</accession>
<keyword evidence="1" id="KW-0969">Cilium</keyword>
<name>A0A4Q7YZ12_9BACT</name>
<dbReference type="OrthoDB" id="9799862at2"/>
<reference evidence="1 2" key="1">
    <citation type="submission" date="2019-02" db="EMBL/GenBank/DDBJ databases">
        <title>Genomic Encyclopedia of Archaeal and Bacterial Type Strains, Phase II (KMG-II): from individual species to whole genera.</title>
        <authorList>
            <person name="Goeker M."/>
        </authorList>
    </citation>
    <scope>NUCLEOTIDE SEQUENCE [LARGE SCALE GENOMIC DNA]</scope>
    <source>
        <strain evidence="1 2">DSM 18101</strain>
    </source>
</reference>
<dbReference type="Proteomes" id="UP000292958">
    <property type="component" value="Unassembled WGS sequence"/>
</dbReference>
<dbReference type="PANTHER" id="PTHR39185:SF1">
    <property type="entry name" value="SWARMING MOTILITY PROTEIN SWRD"/>
    <property type="match status" value="1"/>
</dbReference>
<dbReference type="RefSeq" id="WP_130421633.1">
    <property type="nucleotide sequence ID" value="NZ_SHKW01000001.1"/>
</dbReference>
<dbReference type="Pfam" id="PF06289">
    <property type="entry name" value="FlbD"/>
    <property type="match status" value="1"/>
</dbReference>
<keyword evidence="1" id="KW-0282">Flagellum</keyword>
<evidence type="ECO:0000313" key="1">
    <source>
        <dbReference type="EMBL" id="RZU43232.1"/>
    </source>
</evidence>
<keyword evidence="2" id="KW-1185">Reference proteome</keyword>
<dbReference type="PANTHER" id="PTHR39185">
    <property type="entry name" value="SWARMING MOTILITY PROTEIN SWRD"/>
    <property type="match status" value="1"/>
</dbReference>
<comment type="caution">
    <text evidence="1">The sequence shown here is derived from an EMBL/GenBank/DDBJ whole genome shotgun (WGS) entry which is preliminary data.</text>
</comment>
<protein>
    <submittedName>
        <fullName evidence="1">Flagellar protein FlbD</fullName>
    </submittedName>
</protein>